<dbReference type="Pfam" id="PF06888">
    <property type="entry name" value="Put_Phosphatase"/>
    <property type="match status" value="1"/>
</dbReference>
<evidence type="ECO:0000256" key="7">
    <source>
        <dbReference type="PIRSR" id="PIRSR031051-3"/>
    </source>
</evidence>
<evidence type="ECO:0000256" key="3">
    <source>
        <dbReference type="ARBA" id="ARBA00022801"/>
    </source>
</evidence>
<keyword evidence="4 7" id="KW-0460">Magnesium</keyword>
<evidence type="ECO:0000256" key="6">
    <source>
        <dbReference type="PIRSR" id="PIRSR031051-2"/>
    </source>
</evidence>
<dbReference type="STRING" id="595528.A0A0D2VS73"/>
<evidence type="ECO:0000313" key="10">
    <source>
        <dbReference type="Proteomes" id="UP000008743"/>
    </source>
</evidence>
<dbReference type="InterPro" id="IPR036412">
    <property type="entry name" value="HAD-like_sf"/>
</dbReference>
<dbReference type="eggNOG" id="KOG3120">
    <property type="taxonomic scope" value="Eukaryota"/>
</dbReference>
<keyword evidence="3" id="KW-0378">Hydrolase</keyword>
<feature type="binding site" evidence="7">
    <location>
        <position position="45"/>
    </location>
    <ligand>
        <name>Mg(2+)</name>
        <dbReference type="ChEBI" id="CHEBI:18420"/>
    </ligand>
</feature>
<feature type="binding site" evidence="7">
    <location>
        <position position="43"/>
    </location>
    <ligand>
        <name>Mg(2+)</name>
        <dbReference type="ChEBI" id="CHEBI:18420"/>
    </ligand>
</feature>
<dbReference type="AlphaFoldDB" id="A0A0D2VS73"/>
<dbReference type="GO" id="GO:0046872">
    <property type="term" value="F:metal ion binding"/>
    <property type="evidence" value="ECO:0007669"/>
    <property type="project" value="UniProtKB-KW"/>
</dbReference>
<evidence type="ECO:0000256" key="5">
    <source>
        <dbReference type="PIRSR" id="PIRSR031051-1"/>
    </source>
</evidence>
<dbReference type="NCBIfam" id="TIGR01488">
    <property type="entry name" value="HAD-SF-IB"/>
    <property type="match status" value="1"/>
</dbReference>
<dbReference type="PhylomeDB" id="A0A0D2VS73"/>
<dbReference type="RefSeq" id="XP_004347362.1">
    <property type="nucleotide sequence ID" value="XM_004347312.2"/>
</dbReference>
<dbReference type="EMBL" id="KE346366">
    <property type="protein sequence ID" value="KJE93897.1"/>
    <property type="molecule type" value="Genomic_DNA"/>
</dbReference>
<dbReference type="PANTHER" id="PTHR20889">
    <property type="entry name" value="PHOSPHATASE, ORPHAN 1, 2"/>
    <property type="match status" value="1"/>
</dbReference>
<comment type="cofactor">
    <cofactor evidence="1 7">
        <name>Mg(2+)</name>
        <dbReference type="ChEBI" id="CHEBI:18420"/>
    </cofactor>
</comment>
<feature type="active site" description="Nucleophile" evidence="5">
    <location>
        <position position="43"/>
    </location>
</feature>
<dbReference type="Gene3D" id="3.40.50.1000">
    <property type="entry name" value="HAD superfamily/HAD-like"/>
    <property type="match status" value="1"/>
</dbReference>
<evidence type="ECO:0000256" key="4">
    <source>
        <dbReference type="ARBA" id="ARBA00022842"/>
    </source>
</evidence>
<feature type="binding site" evidence="6">
    <location>
        <position position="54"/>
    </location>
    <ligand>
        <name>substrate</name>
    </ligand>
</feature>
<dbReference type="PANTHER" id="PTHR20889:SF12">
    <property type="entry name" value="LP01149P"/>
    <property type="match status" value="1"/>
</dbReference>
<reference evidence="10" key="1">
    <citation type="submission" date="2011-02" db="EMBL/GenBank/DDBJ databases">
        <title>The Genome Sequence of Capsaspora owczarzaki ATCC 30864.</title>
        <authorList>
            <person name="Russ C."/>
            <person name="Cuomo C."/>
            <person name="Burger G."/>
            <person name="Gray M.W."/>
            <person name="Holland P.W.H."/>
            <person name="King N."/>
            <person name="Lang F.B.F."/>
            <person name="Roger A.J."/>
            <person name="Ruiz-Trillo I."/>
            <person name="Young S.K."/>
            <person name="Zeng Q."/>
            <person name="Gargeya S."/>
            <person name="Alvarado L."/>
            <person name="Berlin A."/>
            <person name="Chapman S.B."/>
            <person name="Chen Z."/>
            <person name="Freedman E."/>
            <person name="Gellesch M."/>
            <person name="Goldberg J."/>
            <person name="Griggs A."/>
            <person name="Gujja S."/>
            <person name="Heilman E."/>
            <person name="Heiman D."/>
            <person name="Howarth C."/>
            <person name="Mehta T."/>
            <person name="Neiman D."/>
            <person name="Pearson M."/>
            <person name="Roberts A."/>
            <person name="Saif S."/>
            <person name="Shea T."/>
            <person name="Shenoy N."/>
            <person name="Sisk P."/>
            <person name="Stolte C."/>
            <person name="Sykes S."/>
            <person name="White J."/>
            <person name="Yandava C."/>
            <person name="Haas B."/>
            <person name="Nusbaum C."/>
            <person name="Birren B."/>
        </authorList>
    </citation>
    <scope>NUCLEOTIDE SEQUENCE</scope>
    <source>
        <strain evidence="10">ATCC 30864</strain>
    </source>
</reference>
<organism evidence="9 10">
    <name type="scientific">Capsaspora owczarzaki (strain ATCC 30864)</name>
    <dbReference type="NCBI Taxonomy" id="595528"/>
    <lineage>
        <taxon>Eukaryota</taxon>
        <taxon>Filasterea</taxon>
        <taxon>Capsaspora</taxon>
    </lineage>
</organism>
<proteinExistence type="predicted"/>
<dbReference type="SUPFAM" id="SSF56784">
    <property type="entry name" value="HAD-like"/>
    <property type="match status" value="1"/>
</dbReference>
<feature type="active site" description="Proton donor" evidence="5">
    <location>
        <position position="45"/>
    </location>
</feature>
<protein>
    <recommendedName>
        <fullName evidence="11">Pyridoxal phosphate phosphatase PHOSPHO2</fullName>
    </recommendedName>
</protein>
<feature type="binding site" evidence="7">
    <location>
        <position position="215"/>
    </location>
    <ligand>
        <name>Mg(2+)</name>
        <dbReference type="ChEBI" id="CHEBI:18420"/>
    </ligand>
</feature>
<feature type="compositionally biased region" description="Basic residues" evidence="8">
    <location>
        <begin position="261"/>
        <end position="272"/>
    </location>
</feature>
<evidence type="ECO:0000256" key="1">
    <source>
        <dbReference type="ARBA" id="ARBA00001946"/>
    </source>
</evidence>
<dbReference type="NCBIfam" id="TIGR01489">
    <property type="entry name" value="DKMTPPase-SF"/>
    <property type="match status" value="1"/>
</dbReference>
<feature type="region of interest" description="Disordered" evidence="8">
    <location>
        <begin position="258"/>
        <end position="279"/>
    </location>
</feature>
<evidence type="ECO:0008006" key="11">
    <source>
        <dbReference type="Google" id="ProtNLM"/>
    </source>
</evidence>
<accession>A0A0D2VS73</accession>
<dbReference type="InterPro" id="IPR023214">
    <property type="entry name" value="HAD_sf"/>
</dbReference>
<evidence type="ECO:0000256" key="8">
    <source>
        <dbReference type="SAM" id="MobiDB-lite"/>
    </source>
</evidence>
<keyword evidence="2 7" id="KW-0479">Metal-binding</keyword>
<evidence type="ECO:0000256" key="2">
    <source>
        <dbReference type="ARBA" id="ARBA00022723"/>
    </source>
</evidence>
<dbReference type="OrthoDB" id="10267182at2759"/>
<dbReference type="InterPro" id="IPR006384">
    <property type="entry name" value="HAD_hydro_PyrdxlP_Pase-like"/>
</dbReference>
<gene>
    <name evidence="9" type="ORF">CAOG_004615</name>
</gene>
<keyword evidence="10" id="KW-1185">Reference proteome</keyword>
<dbReference type="Proteomes" id="UP000008743">
    <property type="component" value="Unassembled WGS sequence"/>
</dbReference>
<evidence type="ECO:0000313" key="9">
    <source>
        <dbReference type="EMBL" id="KJE93897.1"/>
    </source>
</evidence>
<sequence>MSAPNSAAGNSSTRETFLSVDLAKAVQHLADRGTTDRVLCVFDFDWTIVDTNSDEYVIEQLAPDLHSRFEETRLSTPLFRQSWLAYMNYLMGQLHELGFSAADISRSLKATPLSLEMQEVLRTLTASGKVDVVVLSDANEFFIRETLQHYNLLEHVSLIISNPFLHDPRFTILPFSPTRHSDHICTLCNDNMCKGTVLDYILDKTEYHRVVYIGDGGNDFCPSTRLCSSDVVMARDGFHLVRLLRKYIAAERQKAVSTHGAHLHRRRRAKHTSHPEGLRGQRLNADKFDVDAEVQVWCSHADLLALFRSLLLPQP</sequence>
<dbReference type="GO" id="GO:0016791">
    <property type="term" value="F:phosphatase activity"/>
    <property type="evidence" value="ECO:0007669"/>
    <property type="project" value="InterPro"/>
</dbReference>
<dbReference type="OMA" id="FHSHECQ"/>
<dbReference type="InParanoid" id="A0A0D2VS73"/>
<name>A0A0D2VS73_CAPO3</name>
<dbReference type="InterPro" id="IPR016965">
    <property type="entry name" value="Pase_PHOSPHO-typ"/>
</dbReference>
<feature type="binding site" evidence="6">
    <location>
        <position position="137"/>
    </location>
    <ligand>
        <name>substrate</name>
    </ligand>
</feature>